<dbReference type="OrthoDB" id="74835at2759"/>
<keyword evidence="11" id="KW-1185">Reference proteome</keyword>
<dbReference type="PANTHER" id="PTHR21551:SF0">
    <property type="entry name" value="PROTEIN ASSOCIATED WITH TOPO II RELATED-1, ISOFORM A"/>
    <property type="match status" value="1"/>
</dbReference>
<dbReference type="EMBL" id="MU150267">
    <property type="protein sequence ID" value="KAF9462975.1"/>
    <property type="molecule type" value="Genomic_DNA"/>
</dbReference>
<evidence type="ECO:0000256" key="1">
    <source>
        <dbReference type="ARBA" id="ARBA00004123"/>
    </source>
</evidence>
<gene>
    <name evidence="10" type="ORF">BDZ94DRAFT_1260290</name>
</gene>
<evidence type="ECO:0000256" key="5">
    <source>
        <dbReference type="ARBA" id="ARBA00022884"/>
    </source>
</evidence>
<feature type="coiled-coil region" evidence="7">
    <location>
        <begin position="198"/>
        <end position="228"/>
    </location>
</feature>
<evidence type="ECO:0000256" key="8">
    <source>
        <dbReference type="SAM" id="MobiDB-lite"/>
    </source>
</evidence>
<evidence type="ECO:0000259" key="9">
    <source>
        <dbReference type="Pfam" id="PF09770"/>
    </source>
</evidence>
<protein>
    <submittedName>
        <fullName evidence="10">Topoisomerase II-associated protein PAT1</fullName>
    </submittedName>
</protein>
<accession>A0A9P5Y682</accession>
<dbReference type="Pfam" id="PF09770">
    <property type="entry name" value="PAT1"/>
    <property type="match status" value="2"/>
</dbReference>
<evidence type="ECO:0000313" key="10">
    <source>
        <dbReference type="EMBL" id="KAF9462975.1"/>
    </source>
</evidence>
<feature type="region of interest" description="Disordered" evidence="8">
    <location>
        <begin position="266"/>
        <end position="288"/>
    </location>
</feature>
<keyword evidence="7" id="KW-0175">Coiled coil</keyword>
<dbReference type="AlphaFoldDB" id="A0A9P5Y682"/>
<evidence type="ECO:0000256" key="3">
    <source>
        <dbReference type="ARBA" id="ARBA00009138"/>
    </source>
</evidence>
<sequence length="972" mass="110044">MSFFGFEQNDLEQERHNFHDGRMRTDDVAVYTWGEEGYDGLGDLLQEGGDELNDETFGGVGSVGKDFDFANPVLPDVIRSSQDTYTEKEQPLEAKQSAGIRPTQISRSTPQSLEAIWDDKSPLSVLPRTNGINRTAVSDYQRASPSLATKVSLYPGRESPAISHQTSSHGPSQTGIRTLQEIEAEMLAAAQQSRSVAQRQQQQALLQQEEENLRYQRQQQERQQQERHFMSQQQLLAQYERDHQNQVNSQRLLLQREQERLLQREREHLQPTPPPRMLPGVSQSPRFHEHQRQILLLQQQQEQQQQLRLIELQEQLRYEEMERQMLTQLRLQQSRSPNDFGHRRQASGPSVAEVQAAHALQQQQQNQRQHQQRRQRSQSPAIGHGHYSTPPQESVPYISQNVQLQQRILSEMAQVEFIRDIQSTTSQAEQEALRAEAMRKIVEAERMEERRRKKAAKIAHMARYNDLMTQSDKDFITRIQVSQLVTQDPYADDFYNQVYGAIQRSRMGIQSQDERVLKFTSGGGVGLGLTQKGGNRRPNAMLRMEQQVERIVSNARKREEEKGLHSLHSLQGALGKTSGRSYKAAPRQLLQVDANSGPSPITPPAYMHASKDSVTKSNEGAAQEAAKLGREALGNAGDTDNLVRKEPLTQRQVLVALESLYDVVLRTEAIKRNEPIPEDGQEFALEWKQEYDEAVTLLWDGLKIMVPLETSNPHPFISLLIPSKGKKILPRLTRHLSHPQMFTLLTLLVACFDQLDVVQQSHLMDTVVESAERAEAERQSEAFLWGVLQSILPVVARADLRLVTGLLGLLLDRTDIVLVARSAAGVALLTLFLSRVEVMKQAISSGIELAETPSPEEAQQWQLMFDHLFQLLAPHLPTLFPSTRIILTAPPGHTKPADHADQPVWQLLAAMALHAVTEQQHILVAALREKILDNVMSVNKGWVQSEEERQTKLANVNLFLHAVGLDSSQISL</sequence>
<feature type="region of interest" description="Disordered" evidence="8">
    <location>
        <begin position="83"/>
        <end position="109"/>
    </location>
</feature>
<feature type="region of interest" description="Disordered" evidence="8">
    <location>
        <begin position="331"/>
        <end position="395"/>
    </location>
</feature>
<organism evidence="10 11">
    <name type="scientific">Collybia nuda</name>
    <dbReference type="NCBI Taxonomy" id="64659"/>
    <lineage>
        <taxon>Eukaryota</taxon>
        <taxon>Fungi</taxon>
        <taxon>Dikarya</taxon>
        <taxon>Basidiomycota</taxon>
        <taxon>Agaricomycotina</taxon>
        <taxon>Agaricomycetes</taxon>
        <taxon>Agaricomycetidae</taxon>
        <taxon>Agaricales</taxon>
        <taxon>Tricholomatineae</taxon>
        <taxon>Clitocybaceae</taxon>
        <taxon>Collybia</taxon>
    </lineage>
</organism>
<keyword evidence="5" id="KW-0694">RNA-binding</keyword>
<dbReference type="GO" id="GO:0003723">
    <property type="term" value="F:RNA binding"/>
    <property type="evidence" value="ECO:0007669"/>
    <property type="project" value="UniProtKB-KW"/>
</dbReference>
<dbReference type="Proteomes" id="UP000807353">
    <property type="component" value="Unassembled WGS sequence"/>
</dbReference>
<keyword evidence="4" id="KW-0963">Cytoplasm</keyword>
<evidence type="ECO:0000256" key="7">
    <source>
        <dbReference type="SAM" id="Coils"/>
    </source>
</evidence>
<evidence type="ECO:0000256" key="2">
    <source>
        <dbReference type="ARBA" id="ARBA00004201"/>
    </source>
</evidence>
<comment type="caution">
    <text evidence="10">The sequence shown here is derived from an EMBL/GenBank/DDBJ whole genome shotgun (WGS) entry which is preliminary data.</text>
</comment>
<feature type="domain" description="mRNA decay factor PAT1" evidence="9">
    <location>
        <begin position="1"/>
        <end position="277"/>
    </location>
</feature>
<reference evidence="10" key="1">
    <citation type="submission" date="2020-11" db="EMBL/GenBank/DDBJ databases">
        <authorList>
            <consortium name="DOE Joint Genome Institute"/>
            <person name="Ahrendt S."/>
            <person name="Riley R."/>
            <person name="Andreopoulos W."/>
            <person name="Labutti K."/>
            <person name="Pangilinan J."/>
            <person name="Ruiz-Duenas F.J."/>
            <person name="Barrasa J.M."/>
            <person name="Sanchez-Garcia M."/>
            <person name="Camarero S."/>
            <person name="Miyauchi S."/>
            <person name="Serrano A."/>
            <person name="Linde D."/>
            <person name="Babiker R."/>
            <person name="Drula E."/>
            <person name="Ayuso-Fernandez I."/>
            <person name="Pacheco R."/>
            <person name="Padilla G."/>
            <person name="Ferreira P."/>
            <person name="Barriuso J."/>
            <person name="Kellner H."/>
            <person name="Castanera R."/>
            <person name="Alfaro M."/>
            <person name="Ramirez L."/>
            <person name="Pisabarro A.G."/>
            <person name="Kuo A."/>
            <person name="Tritt A."/>
            <person name="Lipzen A."/>
            <person name="He G."/>
            <person name="Yan M."/>
            <person name="Ng V."/>
            <person name="Cullen D."/>
            <person name="Martin F."/>
            <person name="Rosso M.-N."/>
            <person name="Henrissat B."/>
            <person name="Hibbett D."/>
            <person name="Martinez A.T."/>
            <person name="Grigoriev I.V."/>
        </authorList>
    </citation>
    <scope>NUCLEOTIDE SEQUENCE</scope>
    <source>
        <strain evidence="10">CBS 247.69</strain>
    </source>
</reference>
<evidence type="ECO:0000313" key="11">
    <source>
        <dbReference type="Proteomes" id="UP000807353"/>
    </source>
</evidence>
<evidence type="ECO:0000256" key="6">
    <source>
        <dbReference type="ARBA" id="ARBA00023242"/>
    </source>
</evidence>
<dbReference type="GO" id="GO:0000290">
    <property type="term" value="P:deadenylation-dependent decapping of nuclear-transcribed mRNA"/>
    <property type="evidence" value="ECO:0007669"/>
    <property type="project" value="InterPro"/>
</dbReference>
<comment type="subcellular location">
    <subcellularLocation>
        <location evidence="2">Cytoplasm</location>
        <location evidence="2">P-body</location>
    </subcellularLocation>
    <subcellularLocation>
        <location evidence="1">Nucleus</location>
    </subcellularLocation>
</comment>
<comment type="similarity">
    <text evidence="3">Belongs to the PAT1 family.</text>
</comment>
<evidence type="ECO:0000256" key="4">
    <source>
        <dbReference type="ARBA" id="ARBA00022490"/>
    </source>
</evidence>
<proteinExistence type="inferred from homology"/>
<dbReference type="InterPro" id="IPR019167">
    <property type="entry name" value="PAT1_dom"/>
</dbReference>
<keyword evidence="6" id="KW-0539">Nucleus</keyword>
<dbReference type="GO" id="GO:0033962">
    <property type="term" value="P:P-body assembly"/>
    <property type="evidence" value="ECO:0007669"/>
    <property type="project" value="TreeGrafter"/>
</dbReference>
<dbReference type="PANTHER" id="PTHR21551">
    <property type="entry name" value="TOPOISOMERASE II-ASSOCIATED PROTEIN PAT1"/>
    <property type="match status" value="1"/>
</dbReference>
<dbReference type="InterPro" id="IPR039900">
    <property type="entry name" value="Pat1-like"/>
</dbReference>
<dbReference type="GO" id="GO:0000932">
    <property type="term" value="C:P-body"/>
    <property type="evidence" value="ECO:0007669"/>
    <property type="project" value="UniProtKB-SubCell"/>
</dbReference>
<name>A0A9P5Y682_9AGAR</name>
<feature type="domain" description="mRNA decay factor PAT1" evidence="9">
    <location>
        <begin position="282"/>
        <end position="966"/>
    </location>
</feature>
<dbReference type="GO" id="GO:0005634">
    <property type="term" value="C:nucleus"/>
    <property type="evidence" value="ECO:0007669"/>
    <property type="project" value="UniProtKB-SubCell"/>
</dbReference>